<dbReference type="NCBIfam" id="TIGR00539">
    <property type="entry name" value="hemN_rel"/>
    <property type="match status" value="1"/>
</dbReference>
<feature type="domain" description="Radical SAM core" evidence="3">
    <location>
        <begin position="1"/>
        <end position="229"/>
    </location>
</feature>
<dbReference type="SFLD" id="SFLDG01082">
    <property type="entry name" value="B12-binding_domain_containing"/>
    <property type="match status" value="1"/>
</dbReference>
<comment type="similarity">
    <text evidence="1">Belongs to the anaerobic coproporphyrinogen-III oxidase family. HemW subfamily.</text>
</comment>
<dbReference type="PANTHER" id="PTHR13932">
    <property type="entry name" value="COPROPORPHYRINIGEN III OXIDASE"/>
    <property type="match status" value="1"/>
</dbReference>
<dbReference type="PANTHER" id="PTHR13932:SF5">
    <property type="entry name" value="RADICAL S-ADENOSYL METHIONINE DOMAIN-CONTAINING PROTEIN 1, MITOCHONDRIAL"/>
    <property type="match status" value="1"/>
</dbReference>
<gene>
    <name evidence="4" type="primary">hemW</name>
    <name evidence="4" type="ORF">ACFFI0_02475</name>
</gene>
<dbReference type="InterPro" id="IPR034505">
    <property type="entry name" value="Coproporphyrinogen-III_oxidase"/>
</dbReference>
<dbReference type="RefSeq" id="WP_130854808.1">
    <property type="nucleotide sequence ID" value="NZ_JBHLWO010000001.1"/>
</dbReference>
<keyword evidence="2" id="KW-0963">Cytoplasm</keyword>
<comment type="caution">
    <text evidence="4">The sequence shown here is derived from an EMBL/GenBank/DDBJ whole genome shotgun (WGS) entry which is preliminary data.</text>
</comment>
<proteinExistence type="inferred from homology"/>
<dbReference type="SMART" id="SM00729">
    <property type="entry name" value="Elp3"/>
    <property type="match status" value="1"/>
</dbReference>
<evidence type="ECO:0000256" key="2">
    <source>
        <dbReference type="RuleBase" id="RU364116"/>
    </source>
</evidence>
<keyword evidence="2" id="KW-0004">4Fe-4S</keyword>
<keyword evidence="5" id="KW-1185">Reference proteome</keyword>
<dbReference type="Pfam" id="PF04055">
    <property type="entry name" value="Radical_SAM"/>
    <property type="match status" value="1"/>
</dbReference>
<dbReference type="InterPro" id="IPR058240">
    <property type="entry name" value="rSAM_sf"/>
</dbReference>
<dbReference type="EMBL" id="JBHLWO010000001">
    <property type="protein sequence ID" value="MFC0317151.1"/>
    <property type="molecule type" value="Genomic_DNA"/>
</dbReference>
<evidence type="ECO:0000259" key="3">
    <source>
        <dbReference type="PROSITE" id="PS51918"/>
    </source>
</evidence>
<dbReference type="InterPro" id="IPR006638">
    <property type="entry name" value="Elp3/MiaA/NifB-like_rSAM"/>
</dbReference>
<dbReference type="Proteomes" id="UP001589774">
    <property type="component" value="Unassembled WGS sequence"/>
</dbReference>
<dbReference type="InterPro" id="IPR004559">
    <property type="entry name" value="HemW-like"/>
</dbReference>
<dbReference type="Gene3D" id="3.80.30.20">
    <property type="entry name" value="tm_1862 like domain"/>
    <property type="match status" value="1"/>
</dbReference>
<evidence type="ECO:0000313" key="5">
    <source>
        <dbReference type="Proteomes" id="UP001589774"/>
    </source>
</evidence>
<dbReference type="SFLD" id="SFLDF00562">
    <property type="entry name" value="HemN-like__clustered_with_heat"/>
    <property type="match status" value="1"/>
</dbReference>
<dbReference type="SFLD" id="SFLDS00029">
    <property type="entry name" value="Radical_SAM"/>
    <property type="match status" value="1"/>
</dbReference>
<sequence>MGGIYFHIPFCKQACHYCDFHFSTSIKYKNEMLEAMAKELRLQSSYLPTDRINTIYFGGGTPSILEASEISFLLDEASRHYDISNTVEITLEANPDDLGKTKIEAFRRTSINRFSIGIQSFYDEDLKWMNRAHTAQEADSAIKRVQDAGFEDITADLIYGYPLLTDEKWLNNIQKLVQLHIPHISAYSLTVEPKTALAHLIKVGKYKKMDDEQAAAQFLQLIETLDGYAYEHYEISNFALPSRYAKHNTNYWKSKPYLGIGPSAHSFNGLQRQWNINNNQQYITSINHQRVPAEVETLSEIDRINEYIMTSLRTMWGLDLEYLERLYGSAALGYVVSNAKQFEEDNKIYRERDCLKLTVSGKLMADYIASELFIEEGYEHEKI</sequence>
<organism evidence="4 5">
    <name type="scientific">Olivibacter oleidegradans</name>
    <dbReference type="NCBI Taxonomy" id="760123"/>
    <lineage>
        <taxon>Bacteria</taxon>
        <taxon>Pseudomonadati</taxon>
        <taxon>Bacteroidota</taxon>
        <taxon>Sphingobacteriia</taxon>
        <taxon>Sphingobacteriales</taxon>
        <taxon>Sphingobacteriaceae</taxon>
        <taxon>Olivibacter</taxon>
    </lineage>
</organism>
<comment type="subcellular location">
    <subcellularLocation>
        <location evidence="2">Cytoplasm</location>
    </subcellularLocation>
</comment>
<keyword evidence="2" id="KW-0143">Chaperone</keyword>
<evidence type="ECO:0000256" key="1">
    <source>
        <dbReference type="ARBA" id="ARBA00006100"/>
    </source>
</evidence>
<comment type="function">
    <text evidence="2">Probably acts as a heme chaperone, transferring heme to an unknown acceptor. Binds one molecule of heme per monomer, possibly covalently. Binds 1 [4Fe-4S] cluster. The cluster is coordinated with 3 cysteines and an exchangeable S-adenosyl-L-methionine.</text>
</comment>
<keyword evidence="2" id="KW-0411">Iron-sulfur</keyword>
<dbReference type="InterPro" id="IPR023404">
    <property type="entry name" value="rSAM_horseshoe"/>
</dbReference>
<dbReference type="PROSITE" id="PS51918">
    <property type="entry name" value="RADICAL_SAM"/>
    <property type="match status" value="1"/>
</dbReference>
<accession>A0ABV6HE37</accession>
<keyword evidence="2" id="KW-0349">Heme</keyword>
<dbReference type="Pfam" id="PF06969">
    <property type="entry name" value="HemN_C"/>
    <property type="match status" value="1"/>
</dbReference>
<reference evidence="4 5" key="1">
    <citation type="submission" date="2024-09" db="EMBL/GenBank/DDBJ databases">
        <authorList>
            <person name="Sun Q."/>
            <person name="Mori K."/>
        </authorList>
    </citation>
    <scope>NUCLEOTIDE SEQUENCE [LARGE SCALE GENOMIC DNA]</scope>
    <source>
        <strain evidence="4 5">CCM 7765</strain>
    </source>
</reference>
<keyword evidence="2" id="KW-0949">S-adenosyl-L-methionine</keyword>
<dbReference type="SUPFAM" id="SSF102114">
    <property type="entry name" value="Radical SAM enzymes"/>
    <property type="match status" value="1"/>
</dbReference>
<dbReference type="SFLD" id="SFLDF00288">
    <property type="entry name" value="HemN-like__clustered_with_nucl"/>
    <property type="match status" value="1"/>
</dbReference>
<dbReference type="InterPro" id="IPR010723">
    <property type="entry name" value="HemN_C"/>
</dbReference>
<keyword evidence="2" id="KW-0479">Metal-binding</keyword>
<name>A0ABV6HE37_9SPHI</name>
<evidence type="ECO:0000313" key="4">
    <source>
        <dbReference type="EMBL" id="MFC0317151.1"/>
    </source>
</evidence>
<dbReference type="SFLD" id="SFLDG01065">
    <property type="entry name" value="anaerobic_coproporphyrinogen-I"/>
    <property type="match status" value="1"/>
</dbReference>
<protein>
    <recommendedName>
        <fullName evidence="2">Heme chaperone HemW</fullName>
    </recommendedName>
</protein>
<keyword evidence="2" id="KW-0408">Iron</keyword>
<dbReference type="InterPro" id="IPR007197">
    <property type="entry name" value="rSAM"/>
</dbReference>